<dbReference type="InterPro" id="IPR013083">
    <property type="entry name" value="Znf_RING/FYVE/PHD"/>
</dbReference>
<gene>
    <name evidence="7" type="ORF">GAYE_SCF04G2519</name>
</gene>
<keyword evidence="3" id="KW-0862">Zinc</keyword>
<evidence type="ECO:0000256" key="1">
    <source>
        <dbReference type="ARBA" id="ARBA00022723"/>
    </source>
</evidence>
<accession>A0AAV9IB83</accession>
<dbReference type="CDD" id="cd16454">
    <property type="entry name" value="RING-H2_PA-TM-RING"/>
    <property type="match status" value="1"/>
</dbReference>
<sequence length="354" mass="40657">MFGNPFSSPNTAFSRNATQQHRTRYHCYQCTREFLLEVPLENSWCPQCTFCGSSFVEEESSQLEQLAQPWLFDEETRTLSSSWSGWGREHTITSLFEEDLPVAPSIGPSRYHPRYSTRRDNAYAQNLRTTNRNTANASNVSQNPSTWQQVLDRFLDVFSRWRSSLGEQTTNRRPPASAHTTTTASSSSFSTEPTRSFATENVNSFRTRAVPSSNGRRVRRRTGENEATHLPAEEIWEREFAFLYRQLLSAQNDPEEYVRMQTLLSSMLDCLLEMYAPKSNPTCKSFLDSLEGQVLTEQQAKEAESCAICWEEFKPNTVVVFLPCSHLFCKNCICTWLKENSSCPTCRYQLPVDE</sequence>
<evidence type="ECO:0000256" key="3">
    <source>
        <dbReference type="ARBA" id="ARBA00022833"/>
    </source>
</evidence>
<dbReference type="SMART" id="SM00184">
    <property type="entry name" value="RING"/>
    <property type="match status" value="1"/>
</dbReference>
<dbReference type="GO" id="GO:0005737">
    <property type="term" value="C:cytoplasm"/>
    <property type="evidence" value="ECO:0007669"/>
    <property type="project" value="TreeGrafter"/>
</dbReference>
<dbReference type="PROSITE" id="PS50089">
    <property type="entry name" value="ZF_RING_2"/>
    <property type="match status" value="1"/>
</dbReference>
<feature type="compositionally biased region" description="Low complexity" evidence="5">
    <location>
        <begin position="172"/>
        <end position="196"/>
    </location>
</feature>
<protein>
    <recommendedName>
        <fullName evidence="6">RING-type domain-containing protein</fullName>
    </recommendedName>
</protein>
<keyword evidence="1" id="KW-0479">Metal-binding</keyword>
<feature type="region of interest" description="Disordered" evidence="5">
    <location>
        <begin position="166"/>
        <end position="225"/>
    </location>
</feature>
<dbReference type="EMBL" id="JANCYU010000024">
    <property type="protein sequence ID" value="KAK4524618.1"/>
    <property type="molecule type" value="Genomic_DNA"/>
</dbReference>
<name>A0AAV9IB83_9RHOD</name>
<dbReference type="InterPro" id="IPR001841">
    <property type="entry name" value="Znf_RING"/>
</dbReference>
<keyword evidence="2 4" id="KW-0863">Zinc-finger</keyword>
<evidence type="ECO:0000313" key="8">
    <source>
        <dbReference type="Proteomes" id="UP001300502"/>
    </source>
</evidence>
<dbReference type="PANTHER" id="PTHR15710:SF243">
    <property type="entry name" value="E3 UBIQUITIN-PROTEIN LIGASE PRAJA-2 ISOFORM X1"/>
    <property type="match status" value="1"/>
</dbReference>
<dbReference type="GO" id="GO:0016567">
    <property type="term" value="P:protein ubiquitination"/>
    <property type="evidence" value="ECO:0007669"/>
    <property type="project" value="TreeGrafter"/>
</dbReference>
<evidence type="ECO:0000256" key="2">
    <source>
        <dbReference type="ARBA" id="ARBA00022771"/>
    </source>
</evidence>
<dbReference type="SUPFAM" id="SSF57850">
    <property type="entry name" value="RING/U-box"/>
    <property type="match status" value="1"/>
</dbReference>
<dbReference type="PANTHER" id="PTHR15710">
    <property type="entry name" value="E3 UBIQUITIN-PROTEIN LIGASE PRAJA"/>
    <property type="match status" value="1"/>
</dbReference>
<proteinExistence type="predicted"/>
<evidence type="ECO:0000259" key="6">
    <source>
        <dbReference type="PROSITE" id="PS50089"/>
    </source>
</evidence>
<evidence type="ECO:0000313" key="7">
    <source>
        <dbReference type="EMBL" id="KAK4524618.1"/>
    </source>
</evidence>
<feature type="compositionally biased region" description="Polar residues" evidence="5">
    <location>
        <begin position="197"/>
        <end position="215"/>
    </location>
</feature>
<evidence type="ECO:0000256" key="5">
    <source>
        <dbReference type="SAM" id="MobiDB-lite"/>
    </source>
</evidence>
<reference evidence="7 8" key="1">
    <citation type="submission" date="2022-07" db="EMBL/GenBank/DDBJ databases">
        <title>Genome-wide signatures of adaptation to extreme environments.</title>
        <authorList>
            <person name="Cho C.H."/>
            <person name="Yoon H.S."/>
        </authorList>
    </citation>
    <scope>NUCLEOTIDE SEQUENCE [LARGE SCALE GENOMIC DNA]</scope>
    <source>
        <strain evidence="7 8">108.79 E11</strain>
    </source>
</reference>
<organism evidence="7 8">
    <name type="scientific">Galdieria yellowstonensis</name>
    <dbReference type="NCBI Taxonomy" id="3028027"/>
    <lineage>
        <taxon>Eukaryota</taxon>
        <taxon>Rhodophyta</taxon>
        <taxon>Bangiophyceae</taxon>
        <taxon>Galdieriales</taxon>
        <taxon>Galdieriaceae</taxon>
        <taxon>Galdieria</taxon>
    </lineage>
</organism>
<dbReference type="InterPro" id="IPR017907">
    <property type="entry name" value="Znf_RING_CS"/>
</dbReference>
<dbReference type="Proteomes" id="UP001300502">
    <property type="component" value="Unassembled WGS sequence"/>
</dbReference>
<dbReference type="AlphaFoldDB" id="A0AAV9IB83"/>
<dbReference type="GO" id="GO:0008270">
    <property type="term" value="F:zinc ion binding"/>
    <property type="evidence" value="ECO:0007669"/>
    <property type="project" value="UniProtKB-KW"/>
</dbReference>
<evidence type="ECO:0000256" key="4">
    <source>
        <dbReference type="PROSITE-ProRule" id="PRU00175"/>
    </source>
</evidence>
<dbReference type="Gene3D" id="3.30.40.10">
    <property type="entry name" value="Zinc/RING finger domain, C3HC4 (zinc finger)"/>
    <property type="match status" value="1"/>
</dbReference>
<dbReference type="PROSITE" id="PS00518">
    <property type="entry name" value="ZF_RING_1"/>
    <property type="match status" value="1"/>
</dbReference>
<dbReference type="GO" id="GO:0061630">
    <property type="term" value="F:ubiquitin protein ligase activity"/>
    <property type="evidence" value="ECO:0007669"/>
    <property type="project" value="TreeGrafter"/>
</dbReference>
<feature type="domain" description="RING-type" evidence="6">
    <location>
        <begin position="306"/>
        <end position="347"/>
    </location>
</feature>
<keyword evidence="8" id="KW-1185">Reference proteome</keyword>
<comment type="caution">
    <text evidence="7">The sequence shown here is derived from an EMBL/GenBank/DDBJ whole genome shotgun (WGS) entry which is preliminary data.</text>
</comment>
<dbReference type="Pfam" id="PF13639">
    <property type="entry name" value="zf-RING_2"/>
    <property type="match status" value="1"/>
</dbReference>